<dbReference type="AlphaFoldDB" id="A0A2W5ERF6"/>
<dbReference type="GO" id="GO:0019646">
    <property type="term" value="P:aerobic electron transport chain"/>
    <property type="evidence" value="ECO:0007669"/>
    <property type="project" value="TreeGrafter"/>
</dbReference>
<comment type="similarity">
    <text evidence="2">Belongs to the cytochrome ubiquinol oxidase subunit 2 family.</text>
</comment>
<proteinExistence type="inferred from homology"/>
<name>A0A2W5ERF6_9PSED</name>
<feature type="transmembrane region" description="Helical" evidence="7">
    <location>
        <begin position="77"/>
        <end position="98"/>
    </location>
</feature>
<evidence type="ECO:0000313" key="9">
    <source>
        <dbReference type="Proteomes" id="UP000249198"/>
    </source>
</evidence>
<feature type="transmembrane region" description="Helical" evidence="7">
    <location>
        <begin position="194"/>
        <end position="213"/>
    </location>
</feature>
<dbReference type="Pfam" id="PF02322">
    <property type="entry name" value="Cyt_bd_oxida_II"/>
    <property type="match status" value="1"/>
</dbReference>
<feature type="transmembrane region" description="Helical" evidence="7">
    <location>
        <begin position="119"/>
        <end position="140"/>
    </location>
</feature>
<accession>A0A2W5ERF6</accession>
<protein>
    <submittedName>
        <fullName evidence="8">Cytochrome D oxidase subunit II</fullName>
    </submittedName>
</protein>
<dbReference type="GO" id="GO:0009055">
    <property type="term" value="F:electron transfer activity"/>
    <property type="evidence" value="ECO:0007669"/>
    <property type="project" value="TreeGrafter"/>
</dbReference>
<evidence type="ECO:0000256" key="4">
    <source>
        <dbReference type="ARBA" id="ARBA00022692"/>
    </source>
</evidence>
<keyword evidence="4 7" id="KW-0812">Transmembrane</keyword>
<sequence>MFAAQTMSLLAAASIAFAFLCYVLLDGTDLGVGMLICCPADERDRQTLVYSILPLWDGNETWLVLGAGALLAMFPQAYAGFLSALYAPLFIMLLALVLRGFALEFRDHFSAPRRRIADRLLCGASLAVAASQGVCLGTLIQGLSPIHAGDELWRWLGAFPLCCGLAMVCVDLWLGSGWLIWRTEGATRALGWRLARPLALGGILLSAVVLWWMLQGDGPARWPAMRGLCVFGVACLLVTASASLLFFRLRRGTADWAPLFVTLLWVTSGFLLGSSLFVEAMIEPDSRFQQMASSPVSQGFVLLGFALLAPLTLAYSTYSFWTFRGKVRRSRLPR</sequence>
<keyword evidence="6 7" id="KW-0472">Membrane</keyword>
<gene>
    <name evidence="8" type="ORF">DI599_19205</name>
</gene>
<keyword evidence="3" id="KW-1003">Cell membrane</keyword>
<feature type="transmembrane region" description="Helical" evidence="7">
    <location>
        <begin position="225"/>
        <end position="247"/>
    </location>
</feature>
<comment type="subcellular location">
    <subcellularLocation>
        <location evidence="1">Cell membrane</location>
        <topology evidence="1">Multi-pass membrane protein</topology>
    </subcellularLocation>
</comment>
<dbReference type="EMBL" id="QFOH01000029">
    <property type="protein sequence ID" value="PZP21422.1"/>
    <property type="molecule type" value="Genomic_DNA"/>
</dbReference>
<evidence type="ECO:0000256" key="7">
    <source>
        <dbReference type="SAM" id="Phobius"/>
    </source>
</evidence>
<evidence type="ECO:0000256" key="3">
    <source>
        <dbReference type="ARBA" id="ARBA00022475"/>
    </source>
</evidence>
<reference evidence="8 9" key="1">
    <citation type="submission" date="2017-08" db="EMBL/GenBank/DDBJ databases">
        <title>Infants hospitalized years apart are colonized by the same room-sourced microbial strains.</title>
        <authorList>
            <person name="Brooks B."/>
            <person name="Olm M.R."/>
            <person name="Firek B.A."/>
            <person name="Baker R."/>
            <person name="Thomas B.C."/>
            <person name="Morowitz M.J."/>
            <person name="Banfield J.F."/>
        </authorList>
    </citation>
    <scope>NUCLEOTIDE SEQUENCE [LARGE SCALE GENOMIC DNA]</scope>
    <source>
        <strain evidence="8">S2_009_000_R2_77</strain>
    </source>
</reference>
<evidence type="ECO:0000256" key="2">
    <source>
        <dbReference type="ARBA" id="ARBA00007543"/>
    </source>
</evidence>
<feature type="transmembrane region" description="Helical" evidence="7">
    <location>
        <begin position="259"/>
        <end position="278"/>
    </location>
</feature>
<dbReference type="Proteomes" id="UP000249198">
    <property type="component" value="Unassembled WGS sequence"/>
</dbReference>
<evidence type="ECO:0000256" key="5">
    <source>
        <dbReference type="ARBA" id="ARBA00022989"/>
    </source>
</evidence>
<feature type="transmembrane region" description="Helical" evidence="7">
    <location>
        <begin position="152"/>
        <end position="174"/>
    </location>
</feature>
<organism evidence="8 9">
    <name type="scientific">Pseudomonas kuykendallii</name>
    <dbReference type="NCBI Taxonomy" id="1007099"/>
    <lineage>
        <taxon>Bacteria</taxon>
        <taxon>Pseudomonadati</taxon>
        <taxon>Pseudomonadota</taxon>
        <taxon>Gammaproteobacteria</taxon>
        <taxon>Pseudomonadales</taxon>
        <taxon>Pseudomonadaceae</taxon>
        <taxon>Pseudomonas</taxon>
    </lineage>
</organism>
<dbReference type="PANTHER" id="PTHR43141">
    <property type="entry name" value="CYTOCHROME BD2 SUBUNIT II"/>
    <property type="match status" value="1"/>
</dbReference>
<comment type="caution">
    <text evidence="8">The sequence shown here is derived from an EMBL/GenBank/DDBJ whole genome shotgun (WGS) entry which is preliminary data.</text>
</comment>
<dbReference type="GO" id="GO:0005886">
    <property type="term" value="C:plasma membrane"/>
    <property type="evidence" value="ECO:0007669"/>
    <property type="project" value="UniProtKB-SubCell"/>
</dbReference>
<feature type="transmembrane region" description="Helical" evidence="7">
    <location>
        <begin position="7"/>
        <end position="25"/>
    </location>
</feature>
<evidence type="ECO:0000313" key="8">
    <source>
        <dbReference type="EMBL" id="PZP21422.1"/>
    </source>
</evidence>
<evidence type="ECO:0000256" key="1">
    <source>
        <dbReference type="ARBA" id="ARBA00004651"/>
    </source>
</evidence>
<feature type="transmembrane region" description="Helical" evidence="7">
    <location>
        <begin position="298"/>
        <end position="321"/>
    </location>
</feature>
<dbReference type="GO" id="GO:0070069">
    <property type="term" value="C:cytochrome complex"/>
    <property type="evidence" value="ECO:0007669"/>
    <property type="project" value="TreeGrafter"/>
</dbReference>
<dbReference type="RefSeq" id="WP_273234381.1">
    <property type="nucleotide sequence ID" value="NZ_QFOH01000029.1"/>
</dbReference>
<keyword evidence="5 7" id="KW-1133">Transmembrane helix</keyword>
<dbReference type="GO" id="GO:0016682">
    <property type="term" value="F:oxidoreductase activity, acting on diphenols and related substances as donors, oxygen as acceptor"/>
    <property type="evidence" value="ECO:0007669"/>
    <property type="project" value="TreeGrafter"/>
</dbReference>
<dbReference type="PANTHER" id="PTHR43141:SF4">
    <property type="entry name" value="CYTOCHROME BD2 SUBUNIT II"/>
    <property type="match status" value="1"/>
</dbReference>
<dbReference type="InterPro" id="IPR003317">
    <property type="entry name" value="Cyt-d_oxidase_su2"/>
</dbReference>
<evidence type="ECO:0000256" key="6">
    <source>
        <dbReference type="ARBA" id="ARBA00023136"/>
    </source>
</evidence>